<dbReference type="AlphaFoldDB" id="A0A0E9U479"/>
<sequence>MKNSQRLAVADLLGTGTVLQRSVCAMYNRHIRYKY</sequence>
<reference evidence="1" key="1">
    <citation type="submission" date="2014-11" db="EMBL/GenBank/DDBJ databases">
        <authorList>
            <person name="Amaro Gonzalez C."/>
        </authorList>
    </citation>
    <scope>NUCLEOTIDE SEQUENCE</scope>
</reference>
<evidence type="ECO:0000313" key="1">
    <source>
        <dbReference type="EMBL" id="JAH60626.1"/>
    </source>
</evidence>
<proteinExistence type="predicted"/>
<reference evidence="1" key="2">
    <citation type="journal article" date="2015" name="Fish Shellfish Immunol.">
        <title>Early steps in the European eel (Anguilla anguilla)-Vibrio vulnificus interaction in the gills: Role of the RtxA13 toxin.</title>
        <authorList>
            <person name="Callol A."/>
            <person name="Pajuelo D."/>
            <person name="Ebbesson L."/>
            <person name="Teles M."/>
            <person name="MacKenzie S."/>
            <person name="Amaro C."/>
        </authorList>
    </citation>
    <scope>NUCLEOTIDE SEQUENCE</scope>
</reference>
<accession>A0A0E9U479</accession>
<name>A0A0E9U479_ANGAN</name>
<organism evidence="1">
    <name type="scientific">Anguilla anguilla</name>
    <name type="common">European freshwater eel</name>
    <name type="synonym">Muraena anguilla</name>
    <dbReference type="NCBI Taxonomy" id="7936"/>
    <lineage>
        <taxon>Eukaryota</taxon>
        <taxon>Metazoa</taxon>
        <taxon>Chordata</taxon>
        <taxon>Craniata</taxon>
        <taxon>Vertebrata</taxon>
        <taxon>Euteleostomi</taxon>
        <taxon>Actinopterygii</taxon>
        <taxon>Neopterygii</taxon>
        <taxon>Teleostei</taxon>
        <taxon>Anguilliformes</taxon>
        <taxon>Anguillidae</taxon>
        <taxon>Anguilla</taxon>
    </lineage>
</organism>
<dbReference type="EMBL" id="GBXM01047951">
    <property type="protein sequence ID" value="JAH60626.1"/>
    <property type="molecule type" value="Transcribed_RNA"/>
</dbReference>
<protein>
    <submittedName>
        <fullName evidence="1">Uncharacterized protein</fullName>
    </submittedName>
</protein>